<evidence type="ECO:0000313" key="3">
    <source>
        <dbReference type="Proteomes" id="UP000200980"/>
    </source>
</evidence>
<dbReference type="Proteomes" id="UP000200980">
    <property type="component" value="Unassembled WGS sequence"/>
</dbReference>
<proteinExistence type="predicted"/>
<keyword evidence="1" id="KW-0472">Membrane</keyword>
<feature type="transmembrane region" description="Helical" evidence="1">
    <location>
        <begin position="28"/>
        <end position="50"/>
    </location>
</feature>
<dbReference type="AlphaFoldDB" id="A0A1S8GRG1"/>
<dbReference type="PANTHER" id="PTHR32309:SF13">
    <property type="entry name" value="FERRIC ENTEROBACTIN TRANSPORT PROTEIN FEPE"/>
    <property type="match status" value="1"/>
</dbReference>
<keyword evidence="1" id="KW-0812">Transmembrane</keyword>
<name>A0A1S8GRG1_9PROT</name>
<keyword evidence="3" id="KW-1185">Reference proteome</keyword>
<dbReference type="GO" id="GO:0004713">
    <property type="term" value="F:protein tyrosine kinase activity"/>
    <property type="evidence" value="ECO:0007669"/>
    <property type="project" value="TreeGrafter"/>
</dbReference>
<keyword evidence="1" id="KW-1133">Transmembrane helix</keyword>
<reference evidence="2 3" key="1">
    <citation type="journal article" date="2016" name="PLoS ONE">
        <title>Whole-Genome Sequence Analysis of Bombella intestini LMG 28161T, a Novel Acetic Acid Bacterium Isolated from the Crop of a Red-Tailed Bumble Bee, Bombus lapidarius.</title>
        <authorList>
            <person name="Li L."/>
            <person name="Illeghems K."/>
            <person name="Van Kerrebroeck S."/>
            <person name="Borremans W."/>
            <person name="Cleenwerck I."/>
            <person name="Smagghe G."/>
            <person name="De Vuyst L."/>
            <person name="Vandamme P."/>
        </authorList>
    </citation>
    <scope>NUCLEOTIDE SEQUENCE [LARGE SCALE GENOMIC DNA]</scope>
    <source>
        <strain evidence="2 3">R-52487</strain>
    </source>
</reference>
<organism evidence="2 3">
    <name type="scientific">Bombella intestini</name>
    <dbReference type="NCBI Taxonomy" id="1539051"/>
    <lineage>
        <taxon>Bacteria</taxon>
        <taxon>Pseudomonadati</taxon>
        <taxon>Pseudomonadota</taxon>
        <taxon>Alphaproteobacteria</taxon>
        <taxon>Acetobacterales</taxon>
        <taxon>Acetobacteraceae</taxon>
        <taxon>Bombella</taxon>
    </lineage>
</organism>
<protein>
    <recommendedName>
        <fullName evidence="4">Capsule biosynthesis protein</fullName>
    </recommendedName>
</protein>
<sequence length="387" mass="43287">MYSPEKNTPVSFLRKVGLSIIGWLRRQWVFSVVVLLPTLMMAIYLCFIAAPQYVSETHFLVRGKAPGSGSLGGLGSLLESSHGGSQDTYAVQDYMMSRDALRLLIHEVDIKSIFNRPYADFVARFPSLFTRSDFESFYDFYLGHVKARIDEETGISHLRVRTFSAEDSQRIAQTLLGAAEKLVNEMNDRQRYNTLHAAQVELDTSLKELHDTELQLAAYRYTNATIDPMKQAIPMVGATLSLETTLSMLEAEKKQLDMTAPNSPLRKVYSQRIASIQAQVQQMQSHITGKKGTSGSLVPKLLNYDELAVKRSIIEKKLAAEATALEMAKAQADRQMLYVTVVAQPSLPDYAEYPRNLIFLLITFLTCLTVYATGSLLVSGAREHALQ</sequence>
<accession>A0A1S8GRG1</accession>
<dbReference type="GO" id="GO:0005886">
    <property type="term" value="C:plasma membrane"/>
    <property type="evidence" value="ECO:0007669"/>
    <property type="project" value="TreeGrafter"/>
</dbReference>
<evidence type="ECO:0000313" key="2">
    <source>
        <dbReference type="EMBL" id="OOL19659.1"/>
    </source>
</evidence>
<feature type="transmembrane region" description="Helical" evidence="1">
    <location>
        <begin position="357"/>
        <end position="378"/>
    </location>
</feature>
<evidence type="ECO:0008006" key="4">
    <source>
        <dbReference type="Google" id="ProtNLM"/>
    </source>
</evidence>
<dbReference type="EMBL" id="JATM01000001">
    <property type="protein sequence ID" value="OOL19659.1"/>
    <property type="molecule type" value="Genomic_DNA"/>
</dbReference>
<gene>
    <name evidence="2" type="ORF">AL01_01450</name>
</gene>
<evidence type="ECO:0000256" key="1">
    <source>
        <dbReference type="SAM" id="Phobius"/>
    </source>
</evidence>
<dbReference type="PANTHER" id="PTHR32309">
    <property type="entry name" value="TYROSINE-PROTEIN KINASE"/>
    <property type="match status" value="1"/>
</dbReference>
<comment type="caution">
    <text evidence="2">The sequence shown here is derived from an EMBL/GenBank/DDBJ whole genome shotgun (WGS) entry which is preliminary data.</text>
</comment>
<dbReference type="STRING" id="1539051.AL01_01450"/>
<dbReference type="InterPro" id="IPR050445">
    <property type="entry name" value="Bact_polysacc_biosynth/exp"/>
</dbReference>